<keyword evidence="2" id="KW-1185">Reference proteome</keyword>
<dbReference type="Pfam" id="PF10123">
    <property type="entry name" value="Mu-like_Pro"/>
    <property type="match status" value="1"/>
</dbReference>
<dbReference type="HOGENOM" id="CLU_062795_1_0_5"/>
<sequence>MMTEGTSHVADEQGAALATASAVALPEGEVVVASAGLELPDGAPEWVMLLPYGTFRGRDGRGPYTLSGPDHAAQVIATSGSYQRGADYPFDYEHQAQLTAKNGQPVIASGWGKQLEARPDGLYARIAWTETAASRIAAKECRYISPAFTHDPQGRVLRIVGGGLVAMPNLEIPALAHQGQAGQQGESMDPILKALLDALGLAAGTTPEAVAAHAQKMIAGHKVAIKLLGLPETTAPDQVATAAQAAFAGLATALGVDQASATFPALATAAQTLADKAKAGGAVDLTQYIPMTAHLAVASQLAALQGQTAQSEAARAVDDAIKAGKITPALKDWALATASQDLAFFKGYVEKAPVLVATAAQGGTTQAPPPGTATGAQTLTADELAVASQLGLTAEQFAKTKEDK</sequence>
<dbReference type="EMBL" id="AP007255">
    <property type="protein sequence ID" value="BAE50570.1"/>
    <property type="molecule type" value="Genomic_DNA"/>
</dbReference>
<reference evidence="1 2" key="1">
    <citation type="journal article" date="2005" name="DNA Res.">
        <title>Complete genome sequence of the facultative anaerobic magnetotactic bacterium Magnetospirillum sp. strain AMB-1.</title>
        <authorList>
            <person name="Matsunaga T."/>
            <person name="Okamura Y."/>
            <person name="Fukuda Y."/>
            <person name="Wahyudi A.T."/>
            <person name="Murase Y."/>
            <person name="Takeyama H."/>
        </authorList>
    </citation>
    <scope>NUCLEOTIDE SEQUENCE [LARGE SCALE GENOMIC DNA]</scope>
    <source>
        <strain evidence="2">ATCC 700264 / AMB-1</strain>
    </source>
</reference>
<dbReference type="AlphaFoldDB" id="Q2W6F5"/>
<evidence type="ECO:0000313" key="2">
    <source>
        <dbReference type="Proteomes" id="UP000007058"/>
    </source>
</evidence>
<dbReference type="PIRSF" id="PIRSF016624">
    <property type="entry name" value="Mu_prophg_I"/>
    <property type="match status" value="1"/>
</dbReference>
<dbReference type="Proteomes" id="UP000007058">
    <property type="component" value="Chromosome"/>
</dbReference>
<accession>Q2W6F5</accession>
<organism evidence="1 2">
    <name type="scientific">Paramagnetospirillum magneticum (strain ATCC 700264 / AMB-1)</name>
    <name type="common">Magnetospirillum magneticum</name>
    <dbReference type="NCBI Taxonomy" id="342108"/>
    <lineage>
        <taxon>Bacteria</taxon>
        <taxon>Pseudomonadati</taxon>
        <taxon>Pseudomonadota</taxon>
        <taxon>Alphaproteobacteria</taxon>
        <taxon>Rhodospirillales</taxon>
        <taxon>Magnetospirillaceae</taxon>
        <taxon>Paramagnetospirillum</taxon>
    </lineage>
</organism>
<dbReference type="STRING" id="342108.amb1766"/>
<name>Q2W6F5_PARM1</name>
<proteinExistence type="predicted"/>
<dbReference type="InterPro" id="IPR012106">
    <property type="entry name" value="Phage_Mu_Gp1"/>
</dbReference>
<evidence type="ECO:0000313" key="1">
    <source>
        <dbReference type="EMBL" id="BAE50570.1"/>
    </source>
</evidence>
<protein>
    <submittedName>
        <fullName evidence="1">Mu-like prophage FluMu I protein</fullName>
    </submittedName>
</protein>
<dbReference type="KEGG" id="mag:amb1766"/>
<gene>
    <name evidence="1" type="ordered locus">amb1766</name>
</gene>